<protein>
    <submittedName>
        <fullName evidence="1">Uncharacterized protein</fullName>
    </submittedName>
</protein>
<dbReference type="VEuPathDB" id="FungiDB:BO97DRAFT_383518"/>
<name>A0A395I9P5_ASPHC</name>
<accession>A0A395I9P5</accession>
<dbReference type="Proteomes" id="UP000248961">
    <property type="component" value="Unassembled WGS sequence"/>
</dbReference>
<dbReference type="GeneID" id="37197660"/>
<dbReference type="EMBL" id="KZ824270">
    <property type="protein sequence ID" value="RAL15788.1"/>
    <property type="molecule type" value="Genomic_DNA"/>
</dbReference>
<reference evidence="1 2" key="1">
    <citation type="submission" date="2018-02" db="EMBL/GenBank/DDBJ databases">
        <title>The genomes of Aspergillus section Nigri reveals drivers in fungal speciation.</title>
        <authorList>
            <consortium name="DOE Joint Genome Institute"/>
            <person name="Vesth T.C."/>
            <person name="Nybo J."/>
            <person name="Theobald S."/>
            <person name="Brandl J."/>
            <person name="Frisvad J.C."/>
            <person name="Nielsen K.F."/>
            <person name="Lyhne E.K."/>
            <person name="Kogle M.E."/>
            <person name="Kuo A."/>
            <person name="Riley R."/>
            <person name="Clum A."/>
            <person name="Nolan M."/>
            <person name="Lipzen A."/>
            <person name="Salamov A."/>
            <person name="Henrissat B."/>
            <person name="Wiebenga A."/>
            <person name="De vries R.P."/>
            <person name="Grigoriev I.V."/>
            <person name="Mortensen U.H."/>
            <person name="Andersen M.R."/>
            <person name="Baker S.E."/>
        </authorList>
    </citation>
    <scope>NUCLEOTIDE SEQUENCE [LARGE SCALE GENOMIC DNA]</scope>
    <source>
        <strain evidence="1 2">CBS 101889</strain>
    </source>
</reference>
<gene>
    <name evidence="1" type="ORF">BO97DRAFT_383518</name>
</gene>
<evidence type="ECO:0000313" key="1">
    <source>
        <dbReference type="EMBL" id="RAL15788.1"/>
    </source>
</evidence>
<dbReference type="OrthoDB" id="5327951at2759"/>
<sequence length="469" mass="54209">MNPSPTHQKAQLHEVADLMLEIYQTLVDMRYLDPMSIQMGPHNLTALNPQFQELDIDPAVQYLYSILPYIDTSLDGTADFLHGGEFADFLRPRAGESGPRSLLRLGNHGSVIVYDARRHLIWIIDQEGWATTDLALQEVEAKDPQSPNRNSFEHIPHRPAGDALRDIVRWYRGLDEIPPRWEFAWYDWSVEPYGVPVRALYEKNGWPDEFDGDAFEVDYTRAYARLEVDEFSQEPIVDVERRRDAVEYAEGSITHWIESLARAQTKEEQWEARWAIWGSERAHANAEDHLVLAERLAKALCPGEVCMRSQDRPLWELQWLREEVEILESEVRAIGTEWTAVYGEVEDDIPREQWEMERYAAERQLAVYQNAYEAARLDAERLCPGQTFQSVTGREKWEWTVKMDRHHLLDGMMVCRELAAAKAFLDQLPDDVPAVRSSVIEFIEHDVSWLKTSGLDLPEIKRILAGLPA</sequence>
<evidence type="ECO:0000313" key="2">
    <source>
        <dbReference type="Proteomes" id="UP000248961"/>
    </source>
</evidence>
<keyword evidence="2" id="KW-1185">Reference proteome</keyword>
<organism evidence="1 2">
    <name type="scientific">Aspergillus homomorphus (strain CBS 101889)</name>
    <dbReference type="NCBI Taxonomy" id="1450537"/>
    <lineage>
        <taxon>Eukaryota</taxon>
        <taxon>Fungi</taxon>
        <taxon>Dikarya</taxon>
        <taxon>Ascomycota</taxon>
        <taxon>Pezizomycotina</taxon>
        <taxon>Eurotiomycetes</taxon>
        <taxon>Eurotiomycetidae</taxon>
        <taxon>Eurotiales</taxon>
        <taxon>Aspergillaceae</taxon>
        <taxon>Aspergillus</taxon>
        <taxon>Aspergillus subgen. Circumdati</taxon>
    </lineage>
</organism>
<proteinExistence type="predicted"/>
<dbReference type="RefSeq" id="XP_025554942.1">
    <property type="nucleotide sequence ID" value="XM_025693371.1"/>
</dbReference>
<dbReference type="STRING" id="1450537.A0A395I9P5"/>
<dbReference type="AlphaFoldDB" id="A0A395I9P5"/>